<protein>
    <submittedName>
        <fullName evidence="2">Putative DNA-binding protein with an HTH domain</fullName>
    </submittedName>
    <submittedName>
        <fullName evidence="3">Ribbon-helix-helix domain-containing protein</fullName>
    </submittedName>
</protein>
<evidence type="ECO:0000313" key="3">
    <source>
        <dbReference type="EMBL" id="MCG7277166.1"/>
    </source>
</evidence>
<evidence type="ECO:0000313" key="4">
    <source>
        <dbReference type="Proteomes" id="UP000031890"/>
    </source>
</evidence>
<dbReference type="Proteomes" id="UP001521911">
    <property type="component" value="Unassembled WGS sequence"/>
</dbReference>
<organism evidence="2 4">
    <name type="scientific">Corynebacterium singulare</name>
    <dbReference type="NCBI Taxonomy" id="161899"/>
    <lineage>
        <taxon>Bacteria</taxon>
        <taxon>Bacillati</taxon>
        <taxon>Actinomycetota</taxon>
        <taxon>Actinomycetes</taxon>
        <taxon>Mycobacteriales</taxon>
        <taxon>Corynebacteriaceae</taxon>
        <taxon>Corynebacterium</taxon>
    </lineage>
</organism>
<dbReference type="SUPFAM" id="SSF47598">
    <property type="entry name" value="Ribbon-helix-helix"/>
    <property type="match status" value="1"/>
</dbReference>
<gene>
    <name evidence="2" type="ORF">CSING_00585</name>
    <name evidence="3" type="ORF">MHK08_11920</name>
</gene>
<dbReference type="InterPro" id="IPR002145">
    <property type="entry name" value="CopG"/>
</dbReference>
<dbReference type="InterPro" id="IPR010985">
    <property type="entry name" value="Ribbon_hlx_hlx"/>
</dbReference>
<dbReference type="RefSeq" id="WP_042528789.1">
    <property type="nucleotide sequence ID" value="NZ_CP010827.1"/>
</dbReference>
<dbReference type="AlphaFoldDB" id="A0A0B6EZT0"/>
<dbReference type="STRING" id="161899.CSING_00585"/>
<dbReference type="CDD" id="cd22233">
    <property type="entry name" value="RHH_CopAso-like"/>
    <property type="match status" value="1"/>
</dbReference>
<keyword evidence="5" id="KW-1185">Reference proteome</keyword>
<keyword evidence="2" id="KW-0238">DNA-binding</keyword>
<evidence type="ECO:0000313" key="5">
    <source>
        <dbReference type="Proteomes" id="UP001521911"/>
    </source>
</evidence>
<dbReference type="Proteomes" id="UP000031890">
    <property type="component" value="Chromosome"/>
</dbReference>
<dbReference type="EMBL" id="JAKRDF010000021">
    <property type="protein sequence ID" value="MCG7277166.1"/>
    <property type="molecule type" value="Genomic_DNA"/>
</dbReference>
<dbReference type="KEGG" id="csx:CSING_00585"/>
<feature type="domain" description="Ribbon-helix-helix protein CopG" evidence="1">
    <location>
        <begin position="5"/>
        <end position="43"/>
    </location>
</feature>
<dbReference type="HOGENOM" id="CLU_155311_6_2_11"/>
<evidence type="ECO:0000259" key="1">
    <source>
        <dbReference type="Pfam" id="PF01402"/>
    </source>
</evidence>
<reference evidence="3 5" key="2">
    <citation type="submission" date="2022-02" db="EMBL/GenBank/DDBJ databases">
        <title>Uncovering new skin microbiome diversity through culturing and metagenomics.</title>
        <authorList>
            <person name="Conlan S."/>
            <person name="Deming C."/>
            <person name="Nisc Comparative Sequencing Program N."/>
            <person name="Segre J.A."/>
        </authorList>
    </citation>
    <scope>NUCLEOTIDE SEQUENCE [LARGE SCALE GENOMIC DNA]</scope>
    <source>
        <strain evidence="3 5">ACRQV</strain>
    </source>
</reference>
<dbReference type="OrthoDB" id="9812023at2"/>
<dbReference type="GO" id="GO:0003677">
    <property type="term" value="F:DNA binding"/>
    <property type="evidence" value="ECO:0007669"/>
    <property type="project" value="UniProtKB-KW"/>
</dbReference>
<proteinExistence type="predicted"/>
<reference evidence="2 4" key="1">
    <citation type="journal article" date="2015" name="Genome Announc.">
        <title>Complete Genome Sequence and Annotation of Corynebacterium singulare DSM 44357, Isolated from a Human Semen Specimen.</title>
        <authorList>
            <person name="Merten M."/>
            <person name="Brinkrolf K."/>
            <person name="Albersmeier A."/>
            <person name="Kutter Y."/>
            <person name="Ruckert C."/>
            <person name="Tauch A."/>
        </authorList>
    </citation>
    <scope>NUCLEOTIDE SEQUENCE [LARGE SCALE GENOMIC DNA]</scope>
    <source>
        <strain evidence="2">IBS B52218</strain>
    </source>
</reference>
<name>A0A0B6EZT0_9CORY</name>
<evidence type="ECO:0000313" key="2">
    <source>
        <dbReference type="EMBL" id="AJI77685.1"/>
    </source>
</evidence>
<dbReference type="GO" id="GO:0006355">
    <property type="term" value="P:regulation of DNA-templated transcription"/>
    <property type="evidence" value="ECO:0007669"/>
    <property type="project" value="InterPro"/>
</dbReference>
<accession>A0A0B6EZT0</accession>
<dbReference type="Pfam" id="PF01402">
    <property type="entry name" value="RHH_1"/>
    <property type="match status" value="1"/>
</dbReference>
<dbReference type="EMBL" id="CP010827">
    <property type="protein sequence ID" value="AJI77685.1"/>
    <property type="molecule type" value="Genomic_DNA"/>
</dbReference>
<sequence length="78" mass="8660">MSSSVISLRIDAEQKERLDSLASKTGRSGAFYLRKALDAYLDQLEYVYALEAEAEAARRGELETISLEDLEAECGVEN</sequence>